<accession>A0AA38CNA5</accession>
<organism evidence="1 2">
    <name type="scientific">Taxus chinensis</name>
    <name type="common">Chinese yew</name>
    <name type="synonym">Taxus wallichiana var. chinensis</name>
    <dbReference type="NCBI Taxonomy" id="29808"/>
    <lineage>
        <taxon>Eukaryota</taxon>
        <taxon>Viridiplantae</taxon>
        <taxon>Streptophyta</taxon>
        <taxon>Embryophyta</taxon>
        <taxon>Tracheophyta</taxon>
        <taxon>Spermatophyta</taxon>
        <taxon>Pinopsida</taxon>
        <taxon>Pinidae</taxon>
        <taxon>Conifers II</taxon>
        <taxon>Cupressales</taxon>
        <taxon>Taxaceae</taxon>
        <taxon>Taxus</taxon>
    </lineage>
</organism>
<feature type="non-terminal residue" evidence="1">
    <location>
        <position position="145"/>
    </location>
</feature>
<dbReference type="EMBL" id="JAHRHJ020000010">
    <property type="protein sequence ID" value="KAH9299594.1"/>
    <property type="molecule type" value="Genomic_DNA"/>
</dbReference>
<reference evidence="1 2" key="1">
    <citation type="journal article" date="2021" name="Nat. Plants">
        <title>The Taxus genome provides insights into paclitaxel biosynthesis.</title>
        <authorList>
            <person name="Xiong X."/>
            <person name="Gou J."/>
            <person name="Liao Q."/>
            <person name="Li Y."/>
            <person name="Zhou Q."/>
            <person name="Bi G."/>
            <person name="Li C."/>
            <person name="Du R."/>
            <person name="Wang X."/>
            <person name="Sun T."/>
            <person name="Guo L."/>
            <person name="Liang H."/>
            <person name="Lu P."/>
            <person name="Wu Y."/>
            <person name="Zhang Z."/>
            <person name="Ro D.K."/>
            <person name="Shang Y."/>
            <person name="Huang S."/>
            <person name="Yan J."/>
        </authorList>
    </citation>
    <scope>NUCLEOTIDE SEQUENCE [LARGE SCALE GENOMIC DNA]</scope>
    <source>
        <strain evidence="1">Ta-2019</strain>
    </source>
</reference>
<evidence type="ECO:0000313" key="1">
    <source>
        <dbReference type="EMBL" id="KAH9299594.1"/>
    </source>
</evidence>
<feature type="non-terminal residue" evidence="1">
    <location>
        <position position="1"/>
    </location>
</feature>
<gene>
    <name evidence="1" type="ORF">KI387_031276</name>
</gene>
<comment type="caution">
    <text evidence="1">The sequence shown here is derived from an EMBL/GenBank/DDBJ whole genome shotgun (WGS) entry which is preliminary data.</text>
</comment>
<dbReference type="AlphaFoldDB" id="A0AA38CNA5"/>
<dbReference type="Proteomes" id="UP000824469">
    <property type="component" value="Unassembled WGS sequence"/>
</dbReference>
<proteinExistence type="predicted"/>
<name>A0AA38CNA5_TAXCH</name>
<evidence type="ECO:0000313" key="2">
    <source>
        <dbReference type="Proteomes" id="UP000824469"/>
    </source>
</evidence>
<keyword evidence="2" id="KW-1185">Reference proteome</keyword>
<sequence length="145" mass="16465">GKQTMEKLEEQNQVLSGFIKSLLAKDKVLDPTPLTTLPPPLVLSKDEVQTIKDIHKNATYGKAIELLVDDMIVSGLNFIEEAFKSYEKVSKLQLKFSTTLSGLEKELKLWCECIQDLHLMSRTNDQILLANKVFDEAKNNLSRSW</sequence>
<protein>
    <submittedName>
        <fullName evidence="1">Uncharacterized protein</fullName>
    </submittedName>
</protein>